<keyword evidence="2" id="KW-0472">Membrane</keyword>
<dbReference type="AlphaFoldDB" id="A0A955L7N8"/>
<evidence type="ECO:0000256" key="2">
    <source>
        <dbReference type="SAM" id="Phobius"/>
    </source>
</evidence>
<organism evidence="3 4">
    <name type="scientific">Candidatus Dojkabacteria bacterium</name>
    <dbReference type="NCBI Taxonomy" id="2099670"/>
    <lineage>
        <taxon>Bacteria</taxon>
        <taxon>Candidatus Dojkabacteria</taxon>
    </lineage>
</organism>
<feature type="non-terminal residue" evidence="3">
    <location>
        <position position="1"/>
    </location>
</feature>
<evidence type="ECO:0000313" key="4">
    <source>
        <dbReference type="Proteomes" id="UP000754563"/>
    </source>
</evidence>
<sequence length="70" mass="7866">GFFFFFISLARYEGGFFSLQNILLCLGAFIGVFLLAAAIYSLMNREEETTISSGENSSNKTNKKNKKNKK</sequence>
<reference evidence="3" key="2">
    <citation type="journal article" date="2021" name="Microbiome">
        <title>Successional dynamics and alternative stable states in a saline activated sludge microbial community over 9 years.</title>
        <authorList>
            <person name="Wang Y."/>
            <person name="Ye J."/>
            <person name="Ju F."/>
            <person name="Liu L."/>
            <person name="Boyd J.A."/>
            <person name="Deng Y."/>
            <person name="Parks D.H."/>
            <person name="Jiang X."/>
            <person name="Yin X."/>
            <person name="Woodcroft B.J."/>
            <person name="Tyson G.W."/>
            <person name="Hugenholtz P."/>
            <person name="Polz M.F."/>
            <person name="Zhang T."/>
        </authorList>
    </citation>
    <scope>NUCLEOTIDE SEQUENCE</scope>
    <source>
        <strain evidence="3">HKST-UBA11</strain>
    </source>
</reference>
<proteinExistence type="predicted"/>
<evidence type="ECO:0000313" key="3">
    <source>
        <dbReference type="EMBL" id="MCA9385233.1"/>
    </source>
</evidence>
<accession>A0A955L7N8</accession>
<dbReference type="Proteomes" id="UP000754563">
    <property type="component" value="Unassembled WGS sequence"/>
</dbReference>
<feature type="transmembrane region" description="Helical" evidence="2">
    <location>
        <begin position="20"/>
        <end position="43"/>
    </location>
</feature>
<protein>
    <submittedName>
        <fullName evidence="3">Uncharacterized protein</fullName>
    </submittedName>
</protein>
<comment type="caution">
    <text evidence="3">The sequence shown here is derived from an EMBL/GenBank/DDBJ whole genome shotgun (WGS) entry which is preliminary data.</text>
</comment>
<dbReference type="EMBL" id="JAGQLH010000009">
    <property type="protein sequence ID" value="MCA9385233.1"/>
    <property type="molecule type" value="Genomic_DNA"/>
</dbReference>
<feature type="compositionally biased region" description="Basic residues" evidence="1">
    <location>
        <begin position="61"/>
        <end position="70"/>
    </location>
</feature>
<name>A0A955L7N8_9BACT</name>
<keyword evidence="2" id="KW-0812">Transmembrane</keyword>
<feature type="region of interest" description="Disordered" evidence="1">
    <location>
        <begin position="48"/>
        <end position="70"/>
    </location>
</feature>
<gene>
    <name evidence="3" type="ORF">KC717_01150</name>
</gene>
<reference evidence="3" key="1">
    <citation type="submission" date="2020-04" db="EMBL/GenBank/DDBJ databases">
        <authorList>
            <person name="Zhang T."/>
        </authorList>
    </citation>
    <scope>NUCLEOTIDE SEQUENCE</scope>
    <source>
        <strain evidence="3">HKST-UBA11</strain>
    </source>
</reference>
<keyword evidence="2" id="KW-1133">Transmembrane helix</keyword>
<evidence type="ECO:0000256" key="1">
    <source>
        <dbReference type="SAM" id="MobiDB-lite"/>
    </source>
</evidence>